<dbReference type="InterPro" id="IPR012910">
    <property type="entry name" value="Plug_dom"/>
</dbReference>
<dbReference type="InterPro" id="IPR008969">
    <property type="entry name" value="CarboxyPept-like_regulatory"/>
</dbReference>
<keyword evidence="11" id="KW-1185">Reference proteome</keyword>
<evidence type="ECO:0000313" key="10">
    <source>
        <dbReference type="EMBL" id="UYQ94528.1"/>
    </source>
</evidence>
<feature type="domain" description="TonB-dependent receptor plug" evidence="9">
    <location>
        <begin position="201"/>
        <end position="333"/>
    </location>
</feature>
<dbReference type="InterPro" id="IPR023996">
    <property type="entry name" value="TonB-dep_OMP_SusC/RagA"/>
</dbReference>
<dbReference type="Gene3D" id="2.40.170.20">
    <property type="entry name" value="TonB-dependent receptor, beta-barrel domain"/>
    <property type="match status" value="1"/>
</dbReference>
<comment type="similarity">
    <text evidence="7">Belongs to the TonB-dependent receptor family.</text>
</comment>
<evidence type="ECO:0000256" key="6">
    <source>
        <dbReference type="ARBA" id="ARBA00023237"/>
    </source>
</evidence>
<evidence type="ECO:0000256" key="8">
    <source>
        <dbReference type="SAM" id="SignalP"/>
    </source>
</evidence>
<evidence type="ECO:0000256" key="1">
    <source>
        <dbReference type="ARBA" id="ARBA00004571"/>
    </source>
</evidence>
<dbReference type="EMBL" id="CP107006">
    <property type="protein sequence ID" value="UYQ94528.1"/>
    <property type="molecule type" value="Genomic_DNA"/>
</dbReference>
<keyword evidence="4 7" id="KW-0812">Transmembrane</keyword>
<keyword evidence="8" id="KW-0732">Signal</keyword>
<keyword evidence="6 7" id="KW-0998">Cell outer membrane</keyword>
<dbReference type="SUPFAM" id="SSF56935">
    <property type="entry name" value="Porins"/>
    <property type="match status" value="1"/>
</dbReference>
<comment type="subcellular location">
    <subcellularLocation>
        <location evidence="1 7">Cell outer membrane</location>
        <topology evidence="1 7">Multi-pass membrane protein</topology>
    </subcellularLocation>
</comment>
<evidence type="ECO:0000256" key="7">
    <source>
        <dbReference type="PROSITE-ProRule" id="PRU01360"/>
    </source>
</evidence>
<dbReference type="NCBIfam" id="TIGR04057">
    <property type="entry name" value="SusC_RagA_signa"/>
    <property type="match status" value="1"/>
</dbReference>
<evidence type="ECO:0000256" key="4">
    <source>
        <dbReference type="ARBA" id="ARBA00022692"/>
    </source>
</evidence>
<dbReference type="NCBIfam" id="TIGR04056">
    <property type="entry name" value="OMP_RagA_SusC"/>
    <property type="match status" value="1"/>
</dbReference>
<dbReference type="Pfam" id="PF07715">
    <property type="entry name" value="Plug"/>
    <property type="match status" value="1"/>
</dbReference>
<feature type="signal peptide" evidence="8">
    <location>
        <begin position="1"/>
        <end position="17"/>
    </location>
</feature>
<reference evidence="10" key="1">
    <citation type="submission" date="2022-10" db="EMBL/GenBank/DDBJ databases">
        <title>Chitinophaga sp. nov., isolated from soil.</title>
        <authorList>
            <person name="Jeon C.O."/>
        </authorList>
    </citation>
    <scope>NUCLEOTIDE SEQUENCE</scope>
    <source>
        <strain evidence="10">R8</strain>
    </source>
</reference>
<dbReference type="SUPFAM" id="SSF49464">
    <property type="entry name" value="Carboxypeptidase regulatory domain-like"/>
    <property type="match status" value="1"/>
</dbReference>
<protein>
    <submittedName>
        <fullName evidence="10">SusC/RagA family TonB-linked outer membrane protein</fullName>
    </submittedName>
</protein>
<feature type="chain" id="PRO_5045111138" evidence="8">
    <location>
        <begin position="18"/>
        <end position="1099"/>
    </location>
</feature>
<keyword evidence="5 7" id="KW-0472">Membrane</keyword>
<name>A0ABY6J4K4_9BACT</name>
<sequence>MRLTVLLMMVACFKVTAASYAQQVTFKGRQVTLEEVFSAVKQQTGYLFFYEGGSMREARPISVNVEKMPLEAFLKDVLRDQPLDYSIENKTIFIRKRVVIPFVTPQDPTVEVTGKLLTSNGEALIGASVGVRGGKALVVADLEGRFRLRAKVGDVLLVRFIGFDDKEVRVTRGGDLGNILVTQSTTKLDETVVQAYGFTSKRMNTGNIEKVSAKEIENTVVDNPVLALQGRVAGVIVTQTSGVPGAPIKVEIRGRTQLDGDIGADNEPLFIIDGVPMAVSNMGMSRLTSAAAPAGKYGLNPLSTMNMSDIESMEVLKDADATAIYGSRGANGVILITTKRGKAGATRINADVRSGFSKARVPEMLSTREYLDLRYEALRNDNKTIGAAGNYDLTQWDTTRDSRVAETLIGGTAEFTNASVSMSGGGQAVQYYIGGNYDRQTNVYPGKMPVTQAAAHFNINSSSRDGKFSAQLKGDYSSNVNNAPSTDLTSKINLPPNFQLYDSAGNMAWNEKGINNGDNPLAYLLQQYSAKTDNINGNLMLNYRVTPEFVLRTSLGYNGIFLDELAITPKTSQNPKPNDGRPVTGASRFSTNVFKSWIVEPQAEYTKNIRQHRINVLVGGTLQSQRNDGYNISVTGYTSDDFLGSLTGIVGSNINSLGSTMTQYKYGAFFARANYNYNSKYIVNLSARRDGSSRFGPNYRFSNFGAVGGAWLFTSENFMKDLPKVSYGKLRASYGVTGNDRIGDYKYLDAYTANVFAPTYRDSSALVPSSLFKPDLHWERNKKFEVALELGFLRDRILVNVVRYHNRASDPLVNYPLPSMTGFTTVAANLNGVLIDNKGWEFSFTTANFKKKNFDWTTNFNITLPKNELVRFPDLAKSSYATKYIIGRPLNLVMAAKFLGIDPQNGLYALMDRDKNGTFGFPGDLAPIGDTDPDFYGGMTNTFRYKGFTLDVLLQFNKQLGRNWATSLATSGFTPLPVGGPQNIVKGLGEPWRQPGDQVLMQKYTTITPASNSLYGNYNMQYSDYVYADASFLRVKNVSLGYTLPAEWLKVIKLSNLRLYAQAQNLATFSSLKGGDPESIFLTRLPPLRTVVFGIQVGI</sequence>
<keyword evidence="3 7" id="KW-1134">Transmembrane beta strand</keyword>
<evidence type="ECO:0000256" key="2">
    <source>
        <dbReference type="ARBA" id="ARBA00022448"/>
    </source>
</evidence>
<evidence type="ECO:0000313" key="11">
    <source>
        <dbReference type="Proteomes" id="UP001162741"/>
    </source>
</evidence>
<evidence type="ECO:0000256" key="3">
    <source>
        <dbReference type="ARBA" id="ARBA00022452"/>
    </source>
</evidence>
<keyword evidence="2 7" id="KW-0813">Transport</keyword>
<dbReference type="InterPro" id="IPR039426">
    <property type="entry name" value="TonB-dep_rcpt-like"/>
</dbReference>
<dbReference type="RefSeq" id="WP_264282400.1">
    <property type="nucleotide sequence ID" value="NZ_CP107006.1"/>
</dbReference>
<organism evidence="10 11">
    <name type="scientific">Chitinophaga horti</name>
    <dbReference type="NCBI Taxonomy" id="2920382"/>
    <lineage>
        <taxon>Bacteria</taxon>
        <taxon>Pseudomonadati</taxon>
        <taxon>Bacteroidota</taxon>
        <taxon>Chitinophagia</taxon>
        <taxon>Chitinophagales</taxon>
        <taxon>Chitinophagaceae</taxon>
        <taxon>Chitinophaga</taxon>
    </lineage>
</organism>
<dbReference type="InterPro" id="IPR023997">
    <property type="entry name" value="TonB-dep_OMP_SusC/RagA_CS"/>
</dbReference>
<gene>
    <name evidence="10" type="ORF">MKQ68_05415</name>
</gene>
<dbReference type="PROSITE" id="PS52016">
    <property type="entry name" value="TONB_DEPENDENT_REC_3"/>
    <property type="match status" value="1"/>
</dbReference>
<accession>A0ABY6J4K4</accession>
<dbReference type="Pfam" id="PF13715">
    <property type="entry name" value="CarbopepD_reg_2"/>
    <property type="match status" value="1"/>
</dbReference>
<dbReference type="Proteomes" id="UP001162741">
    <property type="component" value="Chromosome"/>
</dbReference>
<dbReference type="Gene3D" id="2.170.130.10">
    <property type="entry name" value="TonB-dependent receptor, plug domain"/>
    <property type="match status" value="1"/>
</dbReference>
<evidence type="ECO:0000259" key="9">
    <source>
        <dbReference type="Pfam" id="PF07715"/>
    </source>
</evidence>
<evidence type="ECO:0000256" key="5">
    <source>
        <dbReference type="ARBA" id="ARBA00023136"/>
    </source>
</evidence>
<dbReference type="InterPro" id="IPR037066">
    <property type="entry name" value="Plug_dom_sf"/>
</dbReference>
<dbReference type="InterPro" id="IPR036942">
    <property type="entry name" value="Beta-barrel_TonB_sf"/>
</dbReference>
<proteinExistence type="inferred from homology"/>